<dbReference type="STRING" id="582675.SAMN05192565_104131"/>
<organism evidence="1 2">
    <name type="scientific">Methylobacterium gossipiicola</name>
    <dbReference type="NCBI Taxonomy" id="582675"/>
    <lineage>
        <taxon>Bacteria</taxon>
        <taxon>Pseudomonadati</taxon>
        <taxon>Pseudomonadota</taxon>
        <taxon>Alphaproteobacteria</taxon>
        <taxon>Hyphomicrobiales</taxon>
        <taxon>Methylobacteriaceae</taxon>
        <taxon>Methylobacterium</taxon>
    </lineage>
</organism>
<accession>A0A1I2SA69</accession>
<name>A0A1I2SA69_9HYPH</name>
<evidence type="ECO:0008006" key="3">
    <source>
        <dbReference type="Google" id="ProtNLM"/>
    </source>
</evidence>
<dbReference type="RefSeq" id="WP_244528593.1">
    <property type="nucleotide sequence ID" value="NZ_FOPM01000004.1"/>
</dbReference>
<reference evidence="2" key="1">
    <citation type="submission" date="2016-10" db="EMBL/GenBank/DDBJ databases">
        <authorList>
            <person name="Varghese N."/>
            <person name="Submissions S."/>
        </authorList>
    </citation>
    <scope>NUCLEOTIDE SEQUENCE [LARGE SCALE GENOMIC DNA]</scope>
    <source>
        <strain evidence="2">Gh-105</strain>
    </source>
</reference>
<evidence type="ECO:0000313" key="2">
    <source>
        <dbReference type="Proteomes" id="UP000199229"/>
    </source>
</evidence>
<keyword evidence="2" id="KW-1185">Reference proteome</keyword>
<proteinExistence type="predicted"/>
<sequence length="50" mass="5455">MLTRIGSDLRDLYGNVEDAALPGNLMRLASLIDERRNPGGKKRDRNSGAA</sequence>
<evidence type="ECO:0000313" key="1">
    <source>
        <dbReference type="EMBL" id="SFG49784.1"/>
    </source>
</evidence>
<dbReference type="Proteomes" id="UP000199229">
    <property type="component" value="Unassembled WGS sequence"/>
</dbReference>
<dbReference type="EMBL" id="FOPM01000004">
    <property type="protein sequence ID" value="SFG49784.1"/>
    <property type="molecule type" value="Genomic_DNA"/>
</dbReference>
<dbReference type="AlphaFoldDB" id="A0A1I2SA69"/>
<gene>
    <name evidence="1" type="ORF">SAMN05192565_104131</name>
</gene>
<protein>
    <recommendedName>
        <fullName evidence="3">Anti-sigma factor NepR domain-containing protein</fullName>
    </recommendedName>
</protein>